<dbReference type="SUPFAM" id="SSF48452">
    <property type="entry name" value="TPR-like"/>
    <property type="match status" value="1"/>
</dbReference>
<evidence type="ECO:0000259" key="7">
    <source>
        <dbReference type="Pfam" id="PF14322"/>
    </source>
</evidence>
<comment type="caution">
    <text evidence="8">The sequence shown here is derived from an EMBL/GenBank/DDBJ whole genome shotgun (WGS) entry which is preliminary data.</text>
</comment>
<dbReference type="Gene3D" id="1.25.40.390">
    <property type="match status" value="1"/>
</dbReference>
<keyword evidence="3" id="KW-0732">Signal</keyword>
<gene>
    <name evidence="8" type="ORF">VJ786_03215</name>
</gene>
<evidence type="ECO:0000259" key="6">
    <source>
        <dbReference type="Pfam" id="PF07980"/>
    </source>
</evidence>
<proteinExistence type="inferred from homology"/>
<dbReference type="InterPro" id="IPR012944">
    <property type="entry name" value="SusD_RagB_dom"/>
</dbReference>
<feature type="domain" description="SusD-like N-terminal" evidence="7">
    <location>
        <begin position="23"/>
        <end position="222"/>
    </location>
</feature>
<accession>A0ABU8I300</accession>
<dbReference type="InterPro" id="IPR011990">
    <property type="entry name" value="TPR-like_helical_dom_sf"/>
</dbReference>
<keyword evidence="9" id="KW-1185">Reference proteome</keyword>
<evidence type="ECO:0000256" key="1">
    <source>
        <dbReference type="ARBA" id="ARBA00004442"/>
    </source>
</evidence>
<organism evidence="8 9">
    <name type="scientific">Sphingobacterium tenebrionis</name>
    <dbReference type="NCBI Taxonomy" id="3111775"/>
    <lineage>
        <taxon>Bacteria</taxon>
        <taxon>Pseudomonadati</taxon>
        <taxon>Bacteroidota</taxon>
        <taxon>Sphingobacteriia</taxon>
        <taxon>Sphingobacteriales</taxon>
        <taxon>Sphingobacteriaceae</taxon>
        <taxon>Sphingobacterium</taxon>
    </lineage>
</organism>
<dbReference type="EMBL" id="JAYLLN010000004">
    <property type="protein sequence ID" value="MEI5983907.1"/>
    <property type="molecule type" value="Genomic_DNA"/>
</dbReference>
<evidence type="ECO:0000256" key="4">
    <source>
        <dbReference type="ARBA" id="ARBA00023136"/>
    </source>
</evidence>
<dbReference type="Proteomes" id="UP001363035">
    <property type="component" value="Unassembled WGS sequence"/>
</dbReference>
<dbReference type="InterPro" id="IPR033985">
    <property type="entry name" value="SusD-like_N"/>
</dbReference>
<evidence type="ECO:0000313" key="9">
    <source>
        <dbReference type="Proteomes" id="UP001363035"/>
    </source>
</evidence>
<dbReference type="RefSeq" id="WP_134776816.1">
    <property type="nucleotide sequence ID" value="NZ_JAYLLN010000004.1"/>
</dbReference>
<feature type="domain" description="RagB/SusD" evidence="6">
    <location>
        <begin position="303"/>
        <end position="594"/>
    </location>
</feature>
<keyword evidence="5" id="KW-0998">Cell outer membrane</keyword>
<comment type="subcellular location">
    <subcellularLocation>
        <location evidence="1">Cell outer membrane</location>
    </subcellularLocation>
</comment>
<evidence type="ECO:0000256" key="2">
    <source>
        <dbReference type="ARBA" id="ARBA00006275"/>
    </source>
</evidence>
<evidence type="ECO:0000313" key="8">
    <source>
        <dbReference type="EMBL" id="MEI5983907.1"/>
    </source>
</evidence>
<sequence length="594" mass="68456">MKKRNLIFKILIAGACLLSCERDFLEKQPDENLDIDKVFSERQFAEGFLSSVYHNMPPMLEISRWEERNPFTGASDEMEITWTGAYSHLLNSGAWSPADFHPDVWGFMYEGIRKTNIFLENIDRVPMDERDKEVWKGEAIFLRAYYHFNIMKMYGAVPIVDRTIKLDEDFSKIRRNPVDKVAEFIAAECDKAIAILDWNVEPIDYGRITKAAAMGLKSRVLLYMASPLFNGNPDYRNLKNDDGTRLFPDYDANRWAQAAAAAKACIDGAEQNGYGLYYSPTNDPMDNYQKVFTIRNNREVLLARNNGVKQHFERCANPTSYGGYSIYCPTQGLVDAYEMNNGEKPISGYNSDGSPIINPQSGYREDGFVAAKHPKDYYPAGVSNMYINRDPRFYASITFAGSRWKNAEVQFWFTGKDGREKAGSDYCISGYLMRKMVNHTSNIPQNQFGLNTWVEIRLAEIYLNYAEALNESQGPVADVYKYLNLIRTRSGMPDLPAGLSKESMRERIQQERRVEMAFEAQRYFDVRRWKIARSYDSGPIYGMNIMAGTHLKDPAYYKRTVIERRVFTSPKHYLWPIQIGEIEKNPYMVQNVGW</sequence>
<evidence type="ECO:0000256" key="5">
    <source>
        <dbReference type="ARBA" id="ARBA00023237"/>
    </source>
</evidence>
<keyword evidence="4" id="KW-0472">Membrane</keyword>
<evidence type="ECO:0000256" key="3">
    <source>
        <dbReference type="ARBA" id="ARBA00022729"/>
    </source>
</evidence>
<reference evidence="8 9" key="1">
    <citation type="submission" date="2024-01" db="EMBL/GenBank/DDBJ databases">
        <title>Sphingobacterium tenebrionis sp. nov., a novel endophyte isolated from tenebrio molitor intestines.</title>
        <authorList>
            <person name="Zhang C."/>
        </authorList>
    </citation>
    <scope>NUCLEOTIDE SEQUENCE [LARGE SCALE GENOMIC DNA]</scope>
    <source>
        <strain evidence="8 9">PU5-4</strain>
    </source>
</reference>
<protein>
    <submittedName>
        <fullName evidence="8">RagB/SusD family nutrient uptake outer membrane protein</fullName>
    </submittedName>
</protein>
<name>A0ABU8I300_9SPHI</name>
<comment type="similarity">
    <text evidence="2">Belongs to the SusD family.</text>
</comment>
<dbReference type="Pfam" id="PF07980">
    <property type="entry name" value="SusD_RagB"/>
    <property type="match status" value="1"/>
</dbReference>
<dbReference type="Pfam" id="PF14322">
    <property type="entry name" value="SusD-like_3"/>
    <property type="match status" value="1"/>
</dbReference>